<dbReference type="InterPro" id="IPR001466">
    <property type="entry name" value="Beta-lactam-related"/>
</dbReference>
<comment type="caution">
    <text evidence="2">The sequence shown here is derived from an EMBL/GenBank/DDBJ whole genome shotgun (WGS) entry which is preliminary data.</text>
</comment>
<evidence type="ECO:0000259" key="1">
    <source>
        <dbReference type="Pfam" id="PF00144"/>
    </source>
</evidence>
<keyword evidence="2" id="KW-0378">Hydrolase</keyword>
<name>A0ABT0BKV7_9SPHN</name>
<dbReference type="PANTHER" id="PTHR46825">
    <property type="entry name" value="D-ALANYL-D-ALANINE-CARBOXYPEPTIDASE/ENDOPEPTIDASE AMPH"/>
    <property type="match status" value="1"/>
</dbReference>
<keyword evidence="3" id="KW-1185">Reference proteome</keyword>
<dbReference type="SUPFAM" id="SSF56601">
    <property type="entry name" value="beta-lactamase/transpeptidase-like"/>
    <property type="match status" value="1"/>
</dbReference>
<dbReference type="EMBL" id="JALHLG010000003">
    <property type="protein sequence ID" value="MCJ2185696.1"/>
    <property type="molecule type" value="Genomic_DNA"/>
</dbReference>
<dbReference type="InterPro" id="IPR012338">
    <property type="entry name" value="Beta-lactam/transpept-like"/>
</dbReference>
<accession>A0ABT0BKV7</accession>
<sequence length="147" mass="15704">MSGQDYADYVQAHILTPIGMRNSFVSDGRKPGKVAVGHRPWFGGKRAYNPGRTKPVDGPAGGIFASANDLALYLAMMLDGKDDIISAADKAKMLRPADRLSPFYGLGWFLDTDAGTAYHDGLVPGTETLATIAPSEGLCCANGQWIR</sequence>
<dbReference type="Proteomes" id="UP001202281">
    <property type="component" value="Unassembled WGS sequence"/>
</dbReference>
<proteinExistence type="predicted"/>
<feature type="domain" description="Beta-lactamase-related" evidence="1">
    <location>
        <begin position="2"/>
        <end position="139"/>
    </location>
</feature>
<dbReference type="GO" id="GO:0016787">
    <property type="term" value="F:hydrolase activity"/>
    <property type="evidence" value="ECO:0007669"/>
    <property type="project" value="UniProtKB-KW"/>
</dbReference>
<gene>
    <name evidence="2" type="ORF">MTR66_02580</name>
</gene>
<organism evidence="2 3">
    <name type="scientific">Novosphingobium beihaiensis</name>
    <dbReference type="NCBI Taxonomy" id="2930389"/>
    <lineage>
        <taxon>Bacteria</taxon>
        <taxon>Pseudomonadati</taxon>
        <taxon>Pseudomonadota</taxon>
        <taxon>Alphaproteobacteria</taxon>
        <taxon>Sphingomonadales</taxon>
        <taxon>Sphingomonadaceae</taxon>
        <taxon>Novosphingobium</taxon>
    </lineage>
</organism>
<dbReference type="Gene3D" id="3.40.710.10">
    <property type="entry name" value="DD-peptidase/beta-lactamase superfamily"/>
    <property type="match status" value="1"/>
</dbReference>
<reference evidence="2 3" key="1">
    <citation type="submission" date="2022-04" db="EMBL/GenBank/DDBJ databases">
        <title>Identification of a novel bacterium isolated from mangrove sediments.</title>
        <authorList>
            <person name="Pan X."/>
        </authorList>
    </citation>
    <scope>NUCLEOTIDE SEQUENCE [LARGE SCALE GENOMIC DNA]</scope>
    <source>
        <strain evidence="2 3">B2638</strain>
    </source>
</reference>
<dbReference type="InterPro" id="IPR050491">
    <property type="entry name" value="AmpC-like"/>
</dbReference>
<dbReference type="PANTHER" id="PTHR46825:SF9">
    <property type="entry name" value="BETA-LACTAMASE-RELATED DOMAIN-CONTAINING PROTEIN"/>
    <property type="match status" value="1"/>
</dbReference>
<evidence type="ECO:0000313" key="2">
    <source>
        <dbReference type="EMBL" id="MCJ2185696.1"/>
    </source>
</evidence>
<dbReference type="RefSeq" id="WP_243917629.1">
    <property type="nucleotide sequence ID" value="NZ_JALHLG010000003.1"/>
</dbReference>
<evidence type="ECO:0000313" key="3">
    <source>
        <dbReference type="Proteomes" id="UP001202281"/>
    </source>
</evidence>
<protein>
    <submittedName>
        <fullName evidence="2">Serine hydrolase</fullName>
    </submittedName>
</protein>
<dbReference type="Pfam" id="PF00144">
    <property type="entry name" value="Beta-lactamase"/>
    <property type="match status" value="1"/>
</dbReference>